<evidence type="ECO:0000313" key="1">
    <source>
        <dbReference type="Proteomes" id="UP000036681"/>
    </source>
</evidence>
<keyword evidence="1" id="KW-1185">Reference proteome</keyword>
<dbReference type="AlphaFoldDB" id="A0A0M3IAN1"/>
<organism evidence="1 2">
    <name type="scientific">Ascaris lumbricoides</name>
    <name type="common">Giant roundworm</name>
    <dbReference type="NCBI Taxonomy" id="6252"/>
    <lineage>
        <taxon>Eukaryota</taxon>
        <taxon>Metazoa</taxon>
        <taxon>Ecdysozoa</taxon>
        <taxon>Nematoda</taxon>
        <taxon>Chromadorea</taxon>
        <taxon>Rhabditida</taxon>
        <taxon>Spirurina</taxon>
        <taxon>Ascaridomorpha</taxon>
        <taxon>Ascaridoidea</taxon>
        <taxon>Ascarididae</taxon>
        <taxon>Ascaris</taxon>
    </lineage>
</organism>
<accession>A0A0M3IAN1</accession>
<evidence type="ECO:0000313" key="2">
    <source>
        <dbReference type="WBParaSite" id="ALUE_0001465901-mRNA-1"/>
    </source>
</evidence>
<reference evidence="2" key="1">
    <citation type="submission" date="2017-02" db="UniProtKB">
        <authorList>
            <consortium name="WormBaseParasite"/>
        </authorList>
    </citation>
    <scope>IDENTIFICATION</scope>
</reference>
<dbReference type="Proteomes" id="UP000036681">
    <property type="component" value="Unplaced"/>
</dbReference>
<name>A0A0M3IAN1_ASCLU</name>
<dbReference type="WBParaSite" id="ALUE_0001465901-mRNA-1">
    <property type="protein sequence ID" value="ALUE_0001465901-mRNA-1"/>
    <property type="gene ID" value="ALUE_0001465901"/>
</dbReference>
<proteinExistence type="predicted"/>
<sequence length="88" mass="9887">LFILPPQSRRIFEVGLLRHRVVGAAHRKGLLAVLQLAVLAQQCSPRVQLTRGTKHKFSKKTTRIQKAKASINQENLKSLDGLSTTKCW</sequence>
<protein>
    <submittedName>
        <fullName evidence="2">Secreted protein</fullName>
    </submittedName>
</protein>